<dbReference type="InterPro" id="IPR019577">
    <property type="entry name" value="SPARC/Testican_Ca-bd-dom"/>
</dbReference>
<protein>
    <submittedName>
        <fullName evidence="11">SPARC</fullName>
    </submittedName>
</protein>
<keyword evidence="2" id="KW-0964">Secreted</keyword>
<dbReference type="Gene3D" id="3.30.60.30">
    <property type="match status" value="1"/>
</dbReference>
<dbReference type="PROSITE" id="PS00018">
    <property type="entry name" value="EF_HAND_1"/>
    <property type="match status" value="1"/>
</dbReference>
<evidence type="ECO:0000256" key="5">
    <source>
        <dbReference type="ARBA" id="ARBA00023157"/>
    </source>
</evidence>
<dbReference type="GO" id="GO:0005518">
    <property type="term" value="F:collagen binding"/>
    <property type="evidence" value="ECO:0007669"/>
    <property type="project" value="TreeGrafter"/>
</dbReference>
<name>A0A8B7P9P5_HYAAZ</name>
<evidence type="ECO:0000313" key="10">
    <source>
        <dbReference type="Proteomes" id="UP000694843"/>
    </source>
</evidence>
<accession>A0A8B7P9P5</accession>
<evidence type="ECO:0000256" key="8">
    <source>
        <dbReference type="SAM" id="SignalP"/>
    </source>
</evidence>
<keyword evidence="3 8" id="KW-0732">Signal</keyword>
<feature type="region of interest" description="Disordered" evidence="7">
    <location>
        <begin position="54"/>
        <end position="75"/>
    </location>
</feature>
<dbReference type="AlphaFoldDB" id="A0A8B7P9P5"/>
<evidence type="ECO:0000313" key="11">
    <source>
        <dbReference type="RefSeq" id="XP_018022874.1"/>
    </source>
</evidence>
<reference evidence="11" key="1">
    <citation type="submission" date="2025-08" db="UniProtKB">
        <authorList>
            <consortium name="RefSeq"/>
        </authorList>
    </citation>
    <scope>IDENTIFICATION</scope>
    <source>
        <tissue evidence="11">Whole organism</tissue>
    </source>
</reference>
<evidence type="ECO:0000256" key="3">
    <source>
        <dbReference type="ARBA" id="ARBA00022729"/>
    </source>
</evidence>
<evidence type="ECO:0000256" key="1">
    <source>
        <dbReference type="ARBA" id="ARBA00004613"/>
    </source>
</evidence>
<dbReference type="GO" id="GO:0005509">
    <property type="term" value="F:calcium ion binding"/>
    <property type="evidence" value="ECO:0007669"/>
    <property type="project" value="InterPro"/>
</dbReference>
<dbReference type="Proteomes" id="UP000694843">
    <property type="component" value="Unplaced"/>
</dbReference>
<gene>
    <name evidence="11" type="primary">LOC108678889</name>
</gene>
<evidence type="ECO:0000256" key="7">
    <source>
        <dbReference type="SAM" id="MobiDB-lite"/>
    </source>
</evidence>
<dbReference type="InterPro" id="IPR036058">
    <property type="entry name" value="Kazal_dom_sf"/>
</dbReference>
<feature type="compositionally biased region" description="Acidic residues" evidence="7">
    <location>
        <begin position="54"/>
        <end position="70"/>
    </location>
</feature>
<dbReference type="GO" id="GO:0005615">
    <property type="term" value="C:extracellular space"/>
    <property type="evidence" value="ECO:0007669"/>
    <property type="project" value="TreeGrafter"/>
</dbReference>
<organism evidence="10 11">
    <name type="scientific">Hyalella azteca</name>
    <name type="common">Amphipod</name>
    <dbReference type="NCBI Taxonomy" id="294128"/>
    <lineage>
        <taxon>Eukaryota</taxon>
        <taxon>Metazoa</taxon>
        <taxon>Ecdysozoa</taxon>
        <taxon>Arthropoda</taxon>
        <taxon>Crustacea</taxon>
        <taxon>Multicrustacea</taxon>
        <taxon>Malacostraca</taxon>
        <taxon>Eumalacostraca</taxon>
        <taxon>Peracarida</taxon>
        <taxon>Amphipoda</taxon>
        <taxon>Senticaudata</taxon>
        <taxon>Talitrida</taxon>
        <taxon>Talitroidea</taxon>
        <taxon>Hyalellidae</taxon>
        <taxon>Hyalella</taxon>
    </lineage>
</organism>
<dbReference type="PANTHER" id="PTHR13866">
    <property type="entry name" value="SPARC OSTEONECTIN"/>
    <property type="match status" value="1"/>
</dbReference>
<dbReference type="SUPFAM" id="SSF100895">
    <property type="entry name" value="Kazal-type serine protease inhibitors"/>
    <property type="match status" value="1"/>
</dbReference>
<feature type="domain" description="SPARC/Testican calcium-binding" evidence="9">
    <location>
        <begin position="174"/>
        <end position="286"/>
    </location>
</feature>
<comment type="subcellular location">
    <subcellularLocation>
        <location evidence="1">Secreted</location>
    </subcellularLocation>
</comment>
<keyword evidence="4" id="KW-0106">Calcium</keyword>
<proteinExistence type="predicted"/>
<dbReference type="CTD" id="6678"/>
<dbReference type="GeneID" id="108678889"/>
<feature type="signal peptide" evidence="8">
    <location>
        <begin position="1"/>
        <end position="18"/>
    </location>
</feature>
<dbReference type="PANTHER" id="PTHR13866:SF14">
    <property type="entry name" value="BM-40"/>
    <property type="match status" value="1"/>
</dbReference>
<keyword evidence="10" id="KW-1185">Reference proteome</keyword>
<evidence type="ECO:0000256" key="6">
    <source>
        <dbReference type="ARBA" id="ARBA00023180"/>
    </source>
</evidence>
<dbReference type="KEGG" id="hazt:108678889"/>
<dbReference type="SUPFAM" id="SSF47473">
    <property type="entry name" value="EF-hand"/>
    <property type="match status" value="1"/>
</dbReference>
<dbReference type="GO" id="GO:0050840">
    <property type="term" value="F:extracellular matrix binding"/>
    <property type="evidence" value="ECO:0007669"/>
    <property type="project" value="TreeGrafter"/>
</dbReference>
<dbReference type="Pfam" id="PF10591">
    <property type="entry name" value="SPARC_Ca_bdg"/>
    <property type="match status" value="1"/>
</dbReference>
<feature type="chain" id="PRO_5034606365" evidence="8">
    <location>
        <begin position="19"/>
        <end position="315"/>
    </location>
</feature>
<evidence type="ECO:0000259" key="9">
    <source>
        <dbReference type="Pfam" id="PF10591"/>
    </source>
</evidence>
<dbReference type="Gene3D" id="1.10.238.10">
    <property type="entry name" value="EF-hand"/>
    <property type="match status" value="1"/>
</dbReference>
<keyword evidence="5" id="KW-1015">Disulfide bond</keyword>
<evidence type="ECO:0000256" key="2">
    <source>
        <dbReference type="ARBA" id="ARBA00022525"/>
    </source>
</evidence>
<dbReference type="OMA" id="RNICYCR"/>
<evidence type="ECO:0000256" key="4">
    <source>
        <dbReference type="ARBA" id="ARBA00022837"/>
    </source>
</evidence>
<dbReference type="OrthoDB" id="9972865at2759"/>
<dbReference type="InterPro" id="IPR018247">
    <property type="entry name" value="EF_Hand_1_Ca_BS"/>
</dbReference>
<sequence>MKQQWFVVVLLLVAAAAATEKQKSDKKHNKISEIEKKLDALLELEAELENEIIDAAKDEEEGDAEEEEAQDMQREDPKIYQIDVQEDPCAGVPCPAGRSCVVTMSGKGACQCVTACEEETDPRRRVCSNHNETWMTDCDLHRQRCLCEDGLAGCQDDKYKHLHIDYYGQCQQLPECEPEDLADFPRRMREWLFSVMRDMADRHILSAHYEKLEREAEDDETQKWSNAVVWKWCDLDGPPKDKVVSRHELFPLRAPLLTLEHCIAPFLDSCDPNDDHKITLKEWGVCLKLDEEDVADMDDLCEDIRDQEAKPVKKI</sequence>
<dbReference type="InterPro" id="IPR011992">
    <property type="entry name" value="EF-hand-dom_pair"/>
</dbReference>
<dbReference type="RefSeq" id="XP_018022874.1">
    <property type="nucleotide sequence ID" value="XM_018167385.2"/>
</dbReference>
<keyword evidence="6" id="KW-0325">Glycoprotein</keyword>